<evidence type="ECO:0000313" key="2">
    <source>
        <dbReference type="EMBL" id="MPM73769.1"/>
    </source>
</evidence>
<dbReference type="AlphaFoldDB" id="A0A645CA21"/>
<evidence type="ECO:0000259" key="1">
    <source>
        <dbReference type="PROSITE" id="PS51186"/>
    </source>
</evidence>
<comment type="caution">
    <text evidence="2">The sequence shown here is derived from an EMBL/GenBank/DDBJ whole genome shotgun (WGS) entry which is preliminary data.</text>
</comment>
<keyword evidence="2" id="KW-0012">Acyltransferase</keyword>
<dbReference type="EC" id="2.3.1.-" evidence="2"/>
<dbReference type="EMBL" id="VSSQ01025556">
    <property type="protein sequence ID" value="MPM73769.1"/>
    <property type="molecule type" value="Genomic_DNA"/>
</dbReference>
<dbReference type="Gene3D" id="3.40.630.30">
    <property type="match status" value="1"/>
</dbReference>
<accession>A0A645CA21</accession>
<sequence length="175" mass="19749">MQAHEFPAVHRLMQQAFPLQEHRCFSDAEALLSKKEYEILVYPTQDEIVGFVAHWKFPDFYFVEHFAVSQTARGNGIGSRIMGAYLSQSALPVVLEVEATGSKIAQRRIGFYQRLGFALSPVGYIQPCLQGDVSDIPLLLMHAPQNVSRELLHQAQKAIFHTVYQKEPPFSNSSV</sequence>
<reference evidence="2" key="1">
    <citation type="submission" date="2019-08" db="EMBL/GenBank/DDBJ databases">
        <authorList>
            <person name="Kucharzyk K."/>
            <person name="Murdoch R.W."/>
            <person name="Higgins S."/>
            <person name="Loffler F."/>
        </authorList>
    </citation>
    <scope>NUCLEOTIDE SEQUENCE</scope>
</reference>
<dbReference type="GO" id="GO:0016747">
    <property type="term" value="F:acyltransferase activity, transferring groups other than amino-acyl groups"/>
    <property type="evidence" value="ECO:0007669"/>
    <property type="project" value="InterPro"/>
</dbReference>
<keyword evidence="2" id="KW-0808">Transferase</keyword>
<dbReference type="CDD" id="cd04301">
    <property type="entry name" value="NAT_SF"/>
    <property type="match status" value="1"/>
</dbReference>
<dbReference type="SUPFAM" id="SSF55729">
    <property type="entry name" value="Acyl-CoA N-acyltransferases (Nat)"/>
    <property type="match status" value="1"/>
</dbReference>
<dbReference type="Pfam" id="PF00583">
    <property type="entry name" value="Acetyltransf_1"/>
    <property type="match status" value="1"/>
</dbReference>
<name>A0A645CA21_9ZZZZ</name>
<dbReference type="InterPro" id="IPR016181">
    <property type="entry name" value="Acyl_CoA_acyltransferase"/>
</dbReference>
<protein>
    <submittedName>
        <fullName evidence="2">Putative acetyltransferase YjbC</fullName>
        <ecNumber evidence="2">2.3.1.-</ecNumber>
    </submittedName>
</protein>
<gene>
    <name evidence="2" type="primary">yjbC</name>
    <name evidence="2" type="ORF">SDC9_120751</name>
</gene>
<dbReference type="InterPro" id="IPR000182">
    <property type="entry name" value="GNAT_dom"/>
</dbReference>
<organism evidence="2">
    <name type="scientific">bioreactor metagenome</name>
    <dbReference type="NCBI Taxonomy" id="1076179"/>
    <lineage>
        <taxon>unclassified sequences</taxon>
        <taxon>metagenomes</taxon>
        <taxon>ecological metagenomes</taxon>
    </lineage>
</organism>
<proteinExistence type="predicted"/>
<dbReference type="PROSITE" id="PS51186">
    <property type="entry name" value="GNAT"/>
    <property type="match status" value="1"/>
</dbReference>
<feature type="domain" description="N-acetyltransferase" evidence="1">
    <location>
        <begin position="1"/>
        <end position="146"/>
    </location>
</feature>